<keyword evidence="4" id="KW-1185">Reference proteome</keyword>
<dbReference type="Pfam" id="PF09797">
    <property type="entry name" value="NatB_MDM20"/>
    <property type="match status" value="1"/>
</dbReference>
<dbReference type="InterPro" id="IPR019183">
    <property type="entry name" value="NAA25_NatB_aux_su"/>
</dbReference>
<gene>
    <name evidence="3" type="ORF">QCA50_003062</name>
</gene>
<dbReference type="PANTHER" id="PTHR22767:SF3">
    <property type="entry name" value="N-ALPHA-ACETYLTRANSFERASE 25, NATB AUXILIARY SUBUNIT"/>
    <property type="match status" value="1"/>
</dbReference>
<evidence type="ECO:0000313" key="4">
    <source>
        <dbReference type="Proteomes" id="UP001385951"/>
    </source>
</evidence>
<dbReference type="PANTHER" id="PTHR22767">
    <property type="entry name" value="N-TERMINAL ACETYLTRANSFERASE-RELATED"/>
    <property type="match status" value="1"/>
</dbReference>
<evidence type="ECO:0000256" key="2">
    <source>
        <dbReference type="SAM" id="MobiDB-lite"/>
    </source>
</evidence>
<sequence length="810" mass="91866">MHKQFTTDDRYLYWSVFSAVLQANDVATPETMRPILYKLALRLIAAGSTPSYVNPDRFFVHLLVLRELEQFDDAAKLLDHEIGQRICQTSLVCDELRRDIAKLRGRSKDEGELALKRISEKKDRNWLEFLSVLDATFYDITSSSDTASDEIKASVSEQITKARQVFTDAATEDGPKDRSGLLALLELEKRTKSHGLTSDAPDLRSQAENYFTQFGDKACCYEDLQPYVAFEGDDRTQWTSFLEAFKPFTHTESLQRSINVHKLIRYTLSSDELTPELETVRAEEYVKNYLEALKFSADLPDTELQPADDFALLAGHAYVSLWKLTNEESHLQSAVAILEYASARSKQSYKIRLLLIRLYHLLGAPSLALEIYRLMNIKQVQTDTLSHLVLSRAAMWSLAPLGDITYMSECMESSQIYMANSTETAEYIARAFSTERYSQIIDFIEFEDRLDNSLQRDLMKVEHVRMRVAHEVLNAELVDMELIELKFIFDRIHHDNRDFEIIPNYQPQGQPSLNDQTLSFKLPGAGWLSAYLKMYIRVFQQASDLDDSVEDKLLIGDRPKPSNDPENQQPLRERLVKKRDDEIEDLTEDEKLFYEYASALAEWLSPYHDYVRPPPSALLAEAAKANDLKPGHPLKTLAQEANGSTNGHSKKTEEPPAIKEPPELVTKFFDDIKARFDKAVTDKALPSELLHIVAIAQEAYLLFALETIRFKQSSVIKQHRLGQLAQSFKDIRTKASSALTDVSAVLAKMGQQLGTADGRKAFVEASSSIQTSSGFDHDFVLNVAKKATDARKQVFDGIAKGLAKVVKNHS</sequence>
<comment type="caution">
    <text evidence="3">The sequence shown here is derived from an EMBL/GenBank/DDBJ whole genome shotgun (WGS) entry which is preliminary data.</text>
</comment>
<accession>A0AAW0GNQ3</accession>
<proteinExistence type="inferred from homology"/>
<dbReference type="Proteomes" id="UP001385951">
    <property type="component" value="Unassembled WGS sequence"/>
</dbReference>
<dbReference type="EMBL" id="JASBNA010000003">
    <property type="protein sequence ID" value="KAK7693494.1"/>
    <property type="molecule type" value="Genomic_DNA"/>
</dbReference>
<evidence type="ECO:0000256" key="1">
    <source>
        <dbReference type="ARBA" id="ARBA00006298"/>
    </source>
</evidence>
<protein>
    <submittedName>
        <fullName evidence="3">Uncharacterized protein</fullName>
    </submittedName>
</protein>
<reference evidence="3 4" key="1">
    <citation type="submission" date="2022-09" db="EMBL/GenBank/DDBJ databases">
        <authorList>
            <person name="Palmer J.M."/>
        </authorList>
    </citation>
    <scope>NUCLEOTIDE SEQUENCE [LARGE SCALE GENOMIC DNA]</scope>
    <source>
        <strain evidence="3 4">DSM 7382</strain>
    </source>
</reference>
<feature type="region of interest" description="Disordered" evidence="2">
    <location>
        <begin position="629"/>
        <end position="658"/>
    </location>
</feature>
<name>A0AAW0GNQ3_9APHY</name>
<feature type="region of interest" description="Disordered" evidence="2">
    <location>
        <begin position="554"/>
        <end position="577"/>
    </location>
</feature>
<feature type="compositionally biased region" description="Basic and acidic residues" evidence="2">
    <location>
        <begin position="554"/>
        <end position="563"/>
    </location>
</feature>
<organism evidence="3 4">
    <name type="scientific">Cerrena zonata</name>
    <dbReference type="NCBI Taxonomy" id="2478898"/>
    <lineage>
        <taxon>Eukaryota</taxon>
        <taxon>Fungi</taxon>
        <taxon>Dikarya</taxon>
        <taxon>Basidiomycota</taxon>
        <taxon>Agaricomycotina</taxon>
        <taxon>Agaricomycetes</taxon>
        <taxon>Polyporales</taxon>
        <taxon>Cerrenaceae</taxon>
        <taxon>Cerrena</taxon>
    </lineage>
</organism>
<evidence type="ECO:0000313" key="3">
    <source>
        <dbReference type="EMBL" id="KAK7693494.1"/>
    </source>
</evidence>
<dbReference type="AlphaFoldDB" id="A0AAW0GNQ3"/>
<dbReference type="GO" id="GO:0031416">
    <property type="term" value="C:NatB complex"/>
    <property type="evidence" value="ECO:0007669"/>
    <property type="project" value="TreeGrafter"/>
</dbReference>
<comment type="similarity">
    <text evidence="1">Belongs to the MDM20/NAA25 family.</text>
</comment>